<reference evidence="1" key="1">
    <citation type="submission" date="2013-10" db="EMBL/GenBank/DDBJ databases">
        <title>Genomic analysis of the causative agents of coccidiosis in chickens.</title>
        <authorList>
            <person name="Reid A.J."/>
            <person name="Blake D."/>
            <person name="Billington K."/>
            <person name="Browne H."/>
            <person name="Dunn M."/>
            <person name="Hung S."/>
            <person name="Kawahara F."/>
            <person name="Miranda-Saavedra D."/>
            <person name="Mourier T."/>
            <person name="Nagra H."/>
            <person name="Otto T.D."/>
            <person name="Rawlings N."/>
            <person name="Sanchez A."/>
            <person name="Sanders M."/>
            <person name="Subramaniam C."/>
            <person name="Tay Y."/>
            <person name="Dear P."/>
            <person name="Doerig C."/>
            <person name="Gruber A."/>
            <person name="Parkinson J."/>
            <person name="Shirley M."/>
            <person name="Wan K.L."/>
            <person name="Berriman M."/>
            <person name="Tomley F."/>
            <person name="Pain A."/>
        </authorList>
    </citation>
    <scope>NUCLEOTIDE SEQUENCE [LARGE SCALE GENOMIC DNA]</scope>
    <source>
        <strain evidence="1">Houghton</strain>
    </source>
</reference>
<dbReference type="VEuPathDB" id="ToxoDB:ETH_00021170"/>
<accession>U6KVB0</accession>
<dbReference type="OrthoDB" id="10308945at2759"/>
<dbReference type="VEuPathDB" id="ToxoDB:ETH2_0306700"/>
<evidence type="ECO:0000313" key="2">
    <source>
        <dbReference type="Proteomes" id="UP000030747"/>
    </source>
</evidence>
<keyword evidence="2" id="KW-1185">Reference proteome</keyword>
<sequence>MLADEGISCNDEETLLGGNREWSFWETVVGRRASLKGTRARLGTLMSFRATTRTYTSLKNAKSYGTFDPYSGPSADTPSDVVEYDPDAPPLAPGQKRTFRSKIRLGSTQSPHYENIDKPFSFPLLGRQEKHRRLRNMLHGLGQAAEAICKVHKDKMDAHFKANCPVPGGTTEVLLHVEFTEIESISKSSWEQLKVKMQRSGPFDTRHCQKGEPITFLECSEDRTICLVRELSCSKSTPQMTEAVRRDRQFPEPPFIASSPECILEFSLMLLFRAY</sequence>
<name>U6KVB0_EIMTE</name>
<dbReference type="Proteomes" id="UP000030747">
    <property type="component" value="Unassembled WGS sequence"/>
</dbReference>
<dbReference type="GeneID" id="25253349"/>
<reference evidence="1" key="2">
    <citation type="submission" date="2013-10" db="EMBL/GenBank/DDBJ databases">
        <authorList>
            <person name="Aslett M."/>
        </authorList>
    </citation>
    <scope>NUCLEOTIDE SEQUENCE [LARGE SCALE GENOMIC DNA]</scope>
    <source>
        <strain evidence="1">Houghton</strain>
    </source>
</reference>
<dbReference type="RefSeq" id="XP_013231057.1">
    <property type="nucleotide sequence ID" value="XM_013375603.1"/>
</dbReference>
<gene>
    <name evidence="1" type="ORF">ETH_00021170</name>
</gene>
<proteinExistence type="predicted"/>
<dbReference type="AlphaFoldDB" id="U6KVB0"/>
<evidence type="ECO:0000313" key="1">
    <source>
        <dbReference type="EMBL" id="CDJ40304.1"/>
    </source>
</evidence>
<organism evidence="1 2">
    <name type="scientific">Eimeria tenella</name>
    <name type="common">Coccidian parasite</name>
    <dbReference type="NCBI Taxonomy" id="5802"/>
    <lineage>
        <taxon>Eukaryota</taxon>
        <taxon>Sar</taxon>
        <taxon>Alveolata</taxon>
        <taxon>Apicomplexa</taxon>
        <taxon>Conoidasida</taxon>
        <taxon>Coccidia</taxon>
        <taxon>Eucoccidiorida</taxon>
        <taxon>Eimeriorina</taxon>
        <taxon>Eimeriidae</taxon>
        <taxon>Eimeria</taxon>
    </lineage>
</organism>
<protein>
    <submittedName>
        <fullName evidence="1">Uncharacterized protein</fullName>
    </submittedName>
</protein>
<dbReference type="EMBL" id="HG675067">
    <property type="protein sequence ID" value="CDJ40304.1"/>
    <property type="molecule type" value="Genomic_DNA"/>
</dbReference>